<dbReference type="AlphaFoldDB" id="A0A7J6N493"/>
<reference evidence="4 5" key="1">
    <citation type="submission" date="2020-04" db="EMBL/GenBank/DDBJ databases">
        <title>Perkinsus olseni comparative genomics.</title>
        <authorList>
            <person name="Bogema D.R."/>
        </authorList>
    </citation>
    <scope>NUCLEOTIDE SEQUENCE [LARGE SCALE GENOMIC DNA]</scope>
    <source>
        <strain evidence="1">00978-12</strain>
        <strain evidence="2">ATCC PRA-205</strain>
        <strain evidence="3 5">ATCC PRA-207</strain>
    </source>
</reference>
<evidence type="ECO:0000313" key="3">
    <source>
        <dbReference type="EMBL" id="KAF4752996.1"/>
    </source>
</evidence>
<comment type="caution">
    <text evidence="1">The sequence shown here is derived from an EMBL/GenBank/DDBJ whole genome shotgun (WGS) entry which is preliminary data.</text>
</comment>
<evidence type="ECO:0000313" key="4">
    <source>
        <dbReference type="Proteomes" id="UP000541610"/>
    </source>
</evidence>
<dbReference type="EMBL" id="JABANO010005723">
    <property type="protein sequence ID" value="KAF4752996.1"/>
    <property type="molecule type" value="Genomic_DNA"/>
</dbReference>
<name>A0A7J6N493_PEROL</name>
<accession>A0A7J6N493</accession>
<evidence type="ECO:0000313" key="5">
    <source>
        <dbReference type="Proteomes" id="UP000553632"/>
    </source>
</evidence>
<organism evidence="1 4">
    <name type="scientific">Perkinsus olseni</name>
    <name type="common">Perkinsus atlanticus</name>
    <dbReference type="NCBI Taxonomy" id="32597"/>
    <lineage>
        <taxon>Eukaryota</taxon>
        <taxon>Sar</taxon>
        <taxon>Alveolata</taxon>
        <taxon>Perkinsozoa</taxon>
        <taxon>Perkinsea</taxon>
        <taxon>Perkinsida</taxon>
        <taxon>Perkinsidae</taxon>
        <taxon>Perkinsus</taxon>
    </lineage>
</organism>
<evidence type="ECO:0000313" key="2">
    <source>
        <dbReference type="EMBL" id="KAF4739069.1"/>
    </source>
</evidence>
<protein>
    <submittedName>
        <fullName evidence="1">Uncharacterized protein</fullName>
    </submittedName>
</protein>
<dbReference type="EMBL" id="JABANP010000850">
    <property type="protein sequence ID" value="KAF4678713.1"/>
    <property type="molecule type" value="Genomic_DNA"/>
</dbReference>
<sequence length="254" mass="29057">MVVAILHSEDGYYVYKSKRPAVEVALNTSNGRAALEVSCGSGRLSGYRTGWFKLSGSEKDSTVFHRFPEFSRETHTYGLLLWHLQVACKHIVIRSPDLRDLVLNKKGEITSQLSGRKITLKSLKSPKSQWWPITEGRFMSNSPLSPIKQQFNIHPDGYVHVRLGCDGGGDTGYMLYRLSEKKGTRCYELTPVPSRPSVQHLLESFKKACPSIWSKDNNYMNQLKNVRLENEDVMYGIGIFGNIQERLYRRRRLI</sequence>
<gene>
    <name evidence="1" type="ORF">FOZ60_016237</name>
    <name evidence="2" type="ORF">FOZ62_020225</name>
    <name evidence="3" type="ORF">FOZ63_020634</name>
</gene>
<proteinExistence type="predicted"/>
<keyword evidence="5" id="KW-1185">Reference proteome</keyword>
<dbReference type="Proteomes" id="UP000541610">
    <property type="component" value="Unassembled WGS sequence"/>
</dbReference>
<evidence type="ECO:0000313" key="1">
    <source>
        <dbReference type="EMBL" id="KAF4678713.1"/>
    </source>
</evidence>
<dbReference type="EMBL" id="JABANM010010620">
    <property type="protein sequence ID" value="KAF4739069.1"/>
    <property type="molecule type" value="Genomic_DNA"/>
</dbReference>
<dbReference type="Proteomes" id="UP000553632">
    <property type="component" value="Unassembled WGS sequence"/>
</dbReference>
<dbReference type="Proteomes" id="UP000574390">
    <property type="component" value="Unassembled WGS sequence"/>
</dbReference>